<evidence type="ECO:0000256" key="1">
    <source>
        <dbReference type="ARBA" id="ARBA00022614"/>
    </source>
</evidence>
<dbReference type="InterPro" id="IPR001611">
    <property type="entry name" value="Leu-rich_rpt"/>
</dbReference>
<evidence type="ECO:0000256" key="2">
    <source>
        <dbReference type="ARBA" id="ARBA00022729"/>
    </source>
</evidence>
<feature type="chain" id="PRO_5035832740" description="LRRCT domain-containing protein" evidence="5">
    <location>
        <begin position="21"/>
        <end position="592"/>
    </location>
</feature>
<dbReference type="AlphaFoldDB" id="A0A8S1EWI9"/>
<dbReference type="PROSITE" id="PS51450">
    <property type="entry name" value="LRR"/>
    <property type="match status" value="3"/>
</dbReference>
<dbReference type="Proteomes" id="UP000494206">
    <property type="component" value="Unassembled WGS sequence"/>
</dbReference>
<protein>
    <recommendedName>
        <fullName evidence="8">LRRCT domain-containing protein</fullName>
    </recommendedName>
</protein>
<keyword evidence="2 5" id="KW-0732">Signal</keyword>
<dbReference type="OrthoDB" id="676979at2759"/>
<organism evidence="6 7">
    <name type="scientific">Caenorhabditis bovis</name>
    <dbReference type="NCBI Taxonomy" id="2654633"/>
    <lineage>
        <taxon>Eukaryota</taxon>
        <taxon>Metazoa</taxon>
        <taxon>Ecdysozoa</taxon>
        <taxon>Nematoda</taxon>
        <taxon>Chromadorea</taxon>
        <taxon>Rhabditida</taxon>
        <taxon>Rhabditina</taxon>
        <taxon>Rhabditomorpha</taxon>
        <taxon>Rhabditoidea</taxon>
        <taxon>Rhabditidae</taxon>
        <taxon>Peloderinae</taxon>
        <taxon>Caenorhabditis</taxon>
    </lineage>
</organism>
<reference evidence="6 7" key="1">
    <citation type="submission" date="2020-04" db="EMBL/GenBank/DDBJ databases">
        <authorList>
            <person name="Laetsch R D."/>
            <person name="Stevens L."/>
            <person name="Kumar S."/>
            <person name="Blaxter L. M."/>
        </authorList>
    </citation>
    <scope>NUCLEOTIDE SEQUENCE [LARGE SCALE GENOMIC DNA]</scope>
</reference>
<dbReference type="PANTHER" id="PTHR24366">
    <property type="entry name" value="IG(IMMUNOGLOBULIN) AND LRR(LEUCINE RICH REPEAT) DOMAINS"/>
    <property type="match status" value="1"/>
</dbReference>
<proteinExistence type="predicted"/>
<keyword evidence="4" id="KW-1133">Transmembrane helix</keyword>
<evidence type="ECO:0000313" key="7">
    <source>
        <dbReference type="Proteomes" id="UP000494206"/>
    </source>
</evidence>
<keyword evidence="7" id="KW-1185">Reference proteome</keyword>
<dbReference type="SUPFAM" id="SSF52058">
    <property type="entry name" value="L domain-like"/>
    <property type="match status" value="1"/>
</dbReference>
<evidence type="ECO:0000256" key="4">
    <source>
        <dbReference type="SAM" id="Phobius"/>
    </source>
</evidence>
<keyword evidence="4" id="KW-0472">Membrane</keyword>
<evidence type="ECO:0000313" key="6">
    <source>
        <dbReference type="EMBL" id="CAB3402364.1"/>
    </source>
</evidence>
<keyword evidence="4" id="KW-0812">Transmembrane</keyword>
<dbReference type="InterPro" id="IPR032675">
    <property type="entry name" value="LRR_dom_sf"/>
</dbReference>
<dbReference type="Pfam" id="PF13855">
    <property type="entry name" value="LRR_8"/>
    <property type="match status" value="4"/>
</dbReference>
<dbReference type="PANTHER" id="PTHR24366:SF161">
    <property type="entry name" value="TIR DOMAIN-CONTAINING PROTEIN"/>
    <property type="match status" value="1"/>
</dbReference>
<accession>A0A8S1EWI9</accession>
<dbReference type="EMBL" id="CADEPM010000003">
    <property type="protein sequence ID" value="CAB3402364.1"/>
    <property type="molecule type" value="Genomic_DNA"/>
</dbReference>
<feature type="transmembrane region" description="Helical" evidence="4">
    <location>
        <begin position="508"/>
        <end position="532"/>
    </location>
</feature>
<comment type="caution">
    <text evidence="6">The sequence shown here is derived from an EMBL/GenBank/DDBJ whole genome shotgun (WGS) entry which is preliminary data.</text>
</comment>
<sequence>MSGAVRAGLLICAVIAIAESQYDNCFDVESTIKRILDPNDTTVCICAYNGATVVKGMDLTFTQTSVQTLIDSFDALNGTKFGRIRIKNSSLNELPEDIFEIVEPQELILDTCELKHLRVSPMGNSAQYLKKLIVRNNTIHRVERGFFAGMKNLYRLDLSNNDISLIDADSFQDLRELRELFINRNFISDIEDFTFSKLKHLRQLVMLDNTLKSIKKNTFAGLDNVEMLVLNSNQLNEIDWTAFSNMKKLSELNLGKNKISKVELKGLPQLQKLYVPDNQVKAMKNVMLRDLPSLSLLALDKNGIKSLGAIAFQGLSKSIGLATLSLASNNISQISHRTFTVLRNLKTLALQENEIQNLTVDEISFLAPLKKLKNLFLSNNKLTTIRINELPNSLVQLSLDHNLINRIEPKAFDGLSLKRLYINKNKIQFLYHGAFDGMTPDNLEAIDVSSNPWQCVCRNAAEWLPRWLEEAEEADVSEGPLGCLAIPGCGKKEGEQKLKPGEQETPEWITVSATILAAISLILLLAIVILYFKDIAPPKLIRAHRADSDLHKLIENDNLSNFADSCIMVTPMLKKPNSTSNGEKKKVRFEEN</sequence>
<gene>
    <name evidence="6" type="ORF">CBOVIS_LOCUS4989</name>
</gene>
<dbReference type="SMART" id="SM00365">
    <property type="entry name" value="LRR_SD22"/>
    <property type="match status" value="7"/>
</dbReference>
<evidence type="ECO:0008006" key="8">
    <source>
        <dbReference type="Google" id="ProtNLM"/>
    </source>
</evidence>
<dbReference type="SMART" id="SM00369">
    <property type="entry name" value="LRR_TYP"/>
    <property type="match status" value="12"/>
</dbReference>
<evidence type="ECO:0000256" key="5">
    <source>
        <dbReference type="SAM" id="SignalP"/>
    </source>
</evidence>
<feature type="signal peptide" evidence="5">
    <location>
        <begin position="1"/>
        <end position="20"/>
    </location>
</feature>
<keyword evidence="3" id="KW-0677">Repeat</keyword>
<keyword evidence="1" id="KW-0433">Leucine-rich repeat</keyword>
<dbReference type="InterPro" id="IPR003591">
    <property type="entry name" value="Leu-rich_rpt_typical-subtyp"/>
</dbReference>
<evidence type="ECO:0000256" key="3">
    <source>
        <dbReference type="ARBA" id="ARBA00022737"/>
    </source>
</evidence>
<dbReference type="Gene3D" id="3.80.10.10">
    <property type="entry name" value="Ribonuclease Inhibitor"/>
    <property type="match status" value="2"/>
</dbReference>
<name>A0A8S1EWI9_9PELO</name>